<feature type="transmembrane region" description="Helical" evidence="1">
    <location>
        <begin position="322"/>
        <end position="345"/>
    </location>
</feature>
<gene>
    <name evidence="3" type="ORF">DND132_0962</name>
</gene>
<proteinExistence type="predicted"/>
<feature type="transmembrane region" description="Helical" evidence="1">
    <location>
        <begin position="140"/>
        <end position="159"/>
    </location>
</feature>
<feature type="transmembrane region" description="Helical" evidence="1">
    <location>
        <begin position="465"/>
        <end position="487"/>
    </location>
</feature>
<keyword evidence="1" id="KW-1133">Transmembrane helix</keyword>
<dbReference type="eggNOG" id="COG3333">
    <property type="taxonomic scope" value="Bacteria"/>
</dbReference>
<feature type="transmembrane region" description="Helical" evidence="1">
    <location>
        <begin position="437"/>
        <end position="459"/>
    </location>
</feature>
<reference evidence="3 4" key="1">
    <citation type="journal article" date="2011" name="J. Bacteriol.">
        <title>Genome sequence of the mercury-methylating strain Desulfovibrio desulfuricans ND132.</title>
        <authorList>
            <person name="Brown S.D."/>
            <person name="Gilmour C.C."/>
            <person name="Kucken A.M."/>
            <person name="Wall J.D."/>
            <person name="Elias D.A."/>
            <person name="Brandt C.C."/>
            <person name="Podar M."/>
            <person name="Chertkov O."/>
            <person name="Held B."/>
            <person name="Bruce D.C."/>
            <person name="Detter J.C."/>
            <person name="Tapia R."/>
            <person name="Han C.S."/>
            <person name="Goodwin L.A."/>
            <person name="Cheng J.F."/>
            <person name="Pitluck S."/>
            <person name="Woyke T."/>
            <person name="Mikhailova N."/>
            <person name="Ivanova N.N."/>
            <person name="Han J."/>
            <person name="Lucas S."/>
            <person name="Lapidus A.L."/>
            <person name="Land M.L."/>
            <person name="Hauser L.J."/>
            <person name="Palumbo A.V."/>
        </authorList>
    </citation>
    <scope>NUCLEOTIDE SEQUENCE [LARGE SCALE GENOMIC DNA]</scope>
    <source>
        <strain evidence="3 4">ND132</strain>
    </source>
</reference>
<dbReference type="OrthoDB" id="9781349at2"/>
<evidence type="ECO:0000313" key="3">
    <source>
        <dbReference type="EMBL" id="EGB14175.1"/>
    </source>
</evidence>
<protein>
    <recommendedName>
        <fullName evidence="2">DUF112 domain-containing protein</fullName>
    </recommendedName>
</protein>
<evidence type="ECO:0000313" key="4">
    <source>
        <dbReference type="Proteomes" id="UP000007845"/>
    </source>
</evidence>
<feature type="transmembrane region" description="Helical" evidence="1">
    <location>
        <begin position="393"/>
        <end position="409"/>
    </location>
</feature>
<feature type="transmembrane region" description="Helical" evidence="1">
    <location>
        <begin position="360"/>
        <end position="381"/>
    </location>
</feature>
<keyword evidence="4" id="KW-1185">Reference proteome</keyword>
<dbReference type="Proteomes" id="UP000007845">
    <property type="component" value="Chromosome"/>
</dbReference>
<keyword evidence="1" id="KW-0472">Membrane</keyword>
<dbReference type="PANTHER" id="PTHR35342:SF5">
    <property type="entry name" value="TRICARBOXYLIC TRANSPORT PROTEIN"/>
    <property type="match status" value="1"/>
</dbReference>
<dbReference type="HOGENOM" id="CLU_022936_2_0_7"/>
<evidence type="ECO:0000256" key="1">
    <source>
        <dbReference type="SAM" id="Phobius"/>
    </source>
</evidence>
<accession>F0JIC3</accession>
<dbReference type="STRING" id="641491.DND132_0962"/>
<organism evidence="3 4">
    <name type="scientific">Pseudodesulfovibrio mercurii</name>
    <dbReference type="NCBI Taxonomy" id="641491"/>
    <lineage>
        <taxon>Bacteria</taxon>
        <taxon>Pseudomonadati</taxon>
        <taxon>Thermodesulfobacteriota</taxon>
        <taxon>Desulfovibrionia</taxon>
        <taxon>Desulfovibrionales</taxon>
        <taxon>Desulfovibrionaceae</taxon>
    </lineage>
</organism>
<keyword evidence="1" id="KW-0812">Transmembrane</keyword>
<dbReference type="KEGG" id="ddn:DND132_0962"/>
<evidence type="ECO:0000259" key="2">
    <source>
        <dbReference type="Pfam" id="PF01970"/>
    </source>
</evidence>
<feature type="transmembrane region" description="Helical" evidence="1">
    <location>
        <begin position="12"/>
        <end position="35"/>
    </location>
</feature>
<dbReference type="RefSeq" id="WP_014321603.1">
    <property type="nucleotide sequence ID" value="NC_016803.1"/>
</dbReference>
<dbReference type="AlphaFoldDB" id="F0JIC3"/>
<feature type="domain" description="DUF112" evidence="2">
    <location>
        <begin position="19"/>
        <end position="441"/>
    </location>
</feature>
<name>F0JIC3_9BACT</name>
<dbReference type="Pfam" id="PF01970">
    <property type="entry name" value="TctA"/>
    <property type="match status" value="1"/>
</dbReference>
<dbReference type="InterPro" id="IPR002823">
    <property type="entry name" value="DUF112_TM"/>
</dbReference>
<feature type="transmembrane region" description="Helical" evidence="1">
    <location>
        <begin position="164"/>
        <end position="182"/>
    </location>
</feature>
<sequence>MDASILNGIFDAFNIVNISYVFVGVALGVIVGGIPGLSGPIAIAMVIPITYFMPAVGAIGFLVGINKGGCFGGSITAILLNTPGAPEATATTFDGYPLAQSGKAGKALKVSLLSSVIGDLFSTCLVIAIASPIASIALKMGPAEIAAILILALTMIALLESESFLKGIIASCFGLFFSTVGMEPVASQARFSFGIYQLESGLSIGAMAIGMLAAAEIVRQAIELNKEQGVNLSCLKKEDKKNNNLSVKELISLIPTWLRSSLVGSFIGTCPGLGSTVACFMSYGIAKKMGKPGEKYGTGEIKGVAAPEAANNAVVGSSLIPLFTLGIPGSVAASLLVGAFVIHGITPGPLMFEEHGREVYSIYGCMIVGNIAVLILGYLGIKIFVKVLEVPKQILYPIILFTCVVGTYIMESDPFYAYVMVFFMIIGFLMKITEFPFVSFVIGFVLGGSLEISLQQTLIMSSNHISVLFTRPISGSIMATTMIAILYSGYKYFRQIRITHN</sequence>
<dbReference type="PANTHER" id="PTHR35342">
    <property type="entry name" value="TRICARBOXYLIC TRANSPORT PROTEIN"/>
    <property type="match status" value="1"/>
</dbReference>
<feature type="transmembrane region" description="Helical" evidence="1">
    <location>
        <begin position="110"/>
        <end position="134"/>
    </location>
</feature>
<feature type="transmembrane region" description="Helical" evidence="1">
    <location>
        <begin position="415"/>
        <end position="430"/>
    </location>
</feature>
<feature type="transmembrane region" description="Helical" evidence="1">
    <location>
        <begin position="41"/>
        <end position="65"/>
    </location>
</feature>
<dbReference type="EMBL" id="CP003220">
    <property type="protein sequence ID" value="EGB14175.1"/>
    <property type="molecule type" value="Genomic_DNA"/>
</dbReference>